<organism evidence="2 3">
    <name type="scientific">Thioploca ingrica</name>
    <dbReference type="NCBI Taxonomy" id="40754"/>
    <lineage>
        <taxon>Bacteria</taxon>
        <taxon>Pseudomonadati</taxon>
        <taxon>Pseudomonadota</taxon>
        <taxon>Gammaproteobacteria</taxon>
        <taxon>Thiotrichales</taxon>
        <taxon>Thiotrichaceae</taxon>
        <taxon>Thioploca</taxon>
    </lineage>
</organism>
<keyword evidence="1" id="KW-0472">Membrane</keyword>
<keyword evidence="1" id="KW-1133">Transmembrane helix</keyword>
<dbReference type="STRING" id="40754.THII_3548"/>
<feature type="transmembrane region" description="Helical" evidence="1">
    <location>
        <begin position="118"/>
        <end position="143"/>
    </location>
</feature>
<evidence type="ECO:0000256" key="1">
    <source>
        <dbReference type="SAM" id="Phobius"/>
    </source>
</evidence>
<sequence>MIKQSIVIVILLIVGLFIDQKMAWWGQSLTNLIIWIVLLAFLRTVTPAMQVSLVLCLGYATAGEMFLSLVWGLYEYRLHNVPLFVPPGHALLFTLGLLSAQKIPGWIVWYVPLVFTPYMIFAVVTGVDTLGGILFVTFIICLVLGQARQLYATMFILSLLLEIYGTWLGNWTWSLEVPWLGLTSTNPPISAGTFYCLLDLLVVSTTSQIQTVWSKIMNSKRLATSSEGSLS</sequence>
<dbReference type="Proteomes" id="UP000031623">
    <property type="component" value="Chromosome"/>
</dbReference>
<evidence type="ECO:0000313" key="3">
    <source>
        <dbReference type="Proteomes" id="UP000031623"/>
    </source>
</evidence>
<reference evidence="2 3" key="1">
    <citation type="journal article" date="2014" name="ISME J.">
        <title>Ecophysiology of Thioploca ingrica as revealed by the complete genome sequence supplemented with proteomic evidence.</title>
        <authorList>
            <person name="Kojima H."/>
            <person name="Ogura Y."/>
            <person name="Yamamoto N."/>
            <person name="Togashi T."/>
            <person name="Mori H."/>
            <person name="Watanabe T."/>
            <person name="Nemoto F."/>
            <person name="Kurokawa K."/>
            <person name="Hayashi T."/>
            <person name="Fukui M."/>
        </authorList>
    </citation>
    <scope>NUCLEOTIDE SEQUENCE [LARGE SCALE GENOMIC DNA]</scope>
</reference>
<keyword evidence="1" id="KW-0812">Transmembrane</keyword>
<dbReference type="AlphaFoldDB" id="A0A090AQF8"/>
<gene>
    <name evidence="2" type="ORF">THII_3548</name>
</gene>
<dbReference type="OrthoDB" id="977790at2"/>
<dbReference type="HOGENOM" id="CLU_085345_0_0_6"/>
<accession>A0A090AQF8</accession>
<name>A0A090AQF8_9GAMM</name>
<evidence type="ECO:0000313" key="2">
    <source>
        <dbReference type="EMBL" id="BAP57845.1"/>
    </source>
</evidence>
<protein>
    <submittedName>
        <fullName evidence="2">Uncharacterized protein</fullName>
    </submittedName>
</protein>
<proteinExistence type="predicted"/>
<feature type="transmembrane region" description="Helical" evidence="1">
    <location>
        <begin position="33"/>
        <end position="60"/>
    </location>
</feature>
<dbReference type="EMBL" id="AP014633">
    <property type="protein sequence ID" value="BAP57845.1"/>
    <property type="molecule type" value="Genomic_DNA"/>
</dbReference>
<keyword evidence="3" id="KW-1185">Reference proteome</keyword>
<dbReference type="KEGG" id="tig:THII_3548"/>